<keyword evidence="4 7" id="KW-0472">Membrane</keyword>
<dbReference type="InterPro" id="IPR003406">
    <property type="entry name" value="Glyco_trans_14"/>
</dbReference>
<keyword evidence="9" id="KW-1185">Reference proteome</keyword>
<evidence type="ECO:0000313" key="9">
    <source>
        <dbReference type="Proteomes" id="UP000265515"/>
    </source>
</evidence>
<gene>
    <name evidence="8" type="ORF">CBR_g1057</name>
</gene>
<sequence>MFSQNRGSAEQLAKVATSTQGKFLRFLLLMTVGLAVVSCVAYAMFGLAFPGGKSGGGDADVQEWFDIPDKSNSDSIAMEVVRMQMKNLAGRGVSVCVQQCMSAAGPPCVEPGRGLETRDADGKPPSGSESDGYPLLWQKVRSKAELGMEDTEQPTNNDGAANRQGTNDAASDRQAADHGASDHQAADHGVSDRQATNHGASHRQATDHGASDRQAADHGASDHQATDHGASDHQAANHGASDRQATDHGASDRQAADHGASDRQATDHGASDRQAANHRASDRQATDHGASDRQARRIAAEAIGHAKTRTESSVNAARRVEKKVGGSNKEPRREERGKNKGPLKGGGSQNKEPRMMNFVEKFKKFVPPNSGKRDHMYYKLAQDDIDLLELATTKANYMPRVALLFLTEGPLGPAPVWENYLRGYEDLYSIYVHQMPRFEFPQNDSKLFARRVIQSENVEWGRMDVVDAQRRLLANAIMNPLNQRFIFLSDSCVPVTDFLFMYHYLIDTCDSFVESAQARGQAQAGEQYDAKGKPIVKREGVQFRSQWFTLTRKHAALIVQDRTYYPAFAWNCVGVAERTDGFCVPGFSRWCRRETRVICDRHEQYIQTVIRNLASHELNQRSVMWASQEGSWDAHAVSWTAEKLRANGSLLESIREQKNCLWNGQEKECFLFAHKFTSDAVPLLLEKGKQLGLWRS</sequence>
<feature type="compositionally biased region" description="Polar residues" evidence="6">
    <location>
        <begin position="153"/>
        <end position="169"/>
    </location>
</feature>
<dbReference type="PANTHER" id="PTHR31042">
    <property type="entry name" value="CORE-2/I-BRANCHING BETA-1,6-N-ACETYLGLUCOSAMINYLTRANSFERASE FAMILY PROTEIN-RELATED"/>
    <property type="match status" value="1"/>
</dbReference>
<name>A0A388KCZ8_CHABU</name>
<keyword evidence="3" id="KW-0808">Transferase</keyword>
<feature type="transmembrane region" description="Helical" evidence="7">
    <location>
        <begin position="23"/>
        <end position="45"/>
    </location>
</feature>
<dbReference type="Proteomes" id="UP000265515">
    <property type="component" value="Unassembled WGS sequence"/>
</dbReference>
<feature type="region of interest" description="Disordered" evidence="6">
    <location>
        <begin position="107"/>
        <end position="354"/>
    </location>
</feature>
<dbReference type="PANTHER" id="PTHR31042:SF150">
    <property type="entry name" value="OS06G0661900 PROTEIN"/>
    <property type="match status" value="1"/>
</dbReference>
<dbReference type="EMBL" id="BFEA01000094">
    <property type="protein sequence ID" value="GBG67938.1"/>
    <property type="molecule type" value="Genomic_DNA"/>
</dbReference>
<dbReference type="GO" id="GO:0016757">
    <property type="term" value="F:glycosyltransferase activity"/>
    <property type="evidence" value="ECO:0007669"/>
    <property type="project" value="UniProtKB-KW"/>
</dbReference>
<evidence type="ECO:0000256" key="5">
    <source>
        <dbReference type="ARBA" id="ARBA00023180"/>
    </source>
</evidence>
<evidence type="ECO:0000256" key="7">
    <source>
        <dbReference type="SAM" id="Phobius"/>
    </source>
</evidence>
<comment type="subcellular location">
    <subcellularLocation>
        <location evidence="1">Membrane</location>
        <topology evidence="1">Single-pass type II membrane protein</topology>
    </subcellularLocation>
</comment>
<reference evidence="8 9" key="1">
    <citation type="journal article" date="2018" name="Cell">
        <title>The Chara Genome: Secondary Complexity and Implications for Plant Terrestrialization.</title>
        <authorList>
            <person name="Nishiyama T."/>
            <person name="Sakayama H."/>
            <person name="Vries J.D."/>
            <person name="Buschmann H."/>
            <person name="Saint-Marcoux D."/>
            <person name="Ullrich K.K."/>
            <person name="Haas F.B."/>
            <person name="Vanderstraeten L."/>
            <person name="Becker D."/>
            <person name="Lang D."/>
            <person name="Vosolsobe S."/>
            <person name="Rombauts S."/>
            <person name="Wilhelmsson P.K.I."/>
            <person name="Janitza P."/>
            <person name="Kern R."/>
            <person name="Heyl A."/>
            <person name="Rumpler F."/>
            <person name="Villalobos L.I.A.C."/>
            <person name="Clay J.M."/>
            <person name="Skokan R."/>
            <person name="Toyoda A."/>
            <person name="Suzuki Y."/>
            <person name="Kagoshima H."/>
            <person name="Schijlen E."/>
            <person name="Tajeshwar N."/>
            <person name="Catarino B."/>
            <person name="Hetherington A.J."/>
            <person name="Saltykova A."/>
            <person name="Bonnot C."/>
            <person name="Breuninger H."/>
            <person name="Symeonidi A."/>
            <person name="Radhakrishnan G.V."/>
            <person name="Van Nieuwerburgh F."/>
            <person name="Deforce D."/>
            <person name="Chang C."/>
            <person name="Karol K.G."/>
            <person name="Hedrich R."/>
            <person name="Ulvskov P."/>
            <person name="Glockner G."/>
            <person name="Delwiche C.F."/>
            <person name="Petrasek J."/>
            <person name="Van de Peer Y."/>
            <person name="Friml J."/>
            <person name="Beilby M."/>
            <person name="Dolan L."/>
            <person name="Kohara Y."/>
            <person name="Sugano S."/>
            <person name="Fujiyama A."/>
            <person name="Delaux P.-M."/>
            <person name="Quint M."/>
            <person name="TheiBen G."/>
            <person name="Hagemann M."/>
            <person name="Harholt J."/>
            <person name="Dunand C."/>
            <person name="Zachgo S."/>
            <person name="Langdale J."/>
            <person name="Maumus F."/>
            <person name="Straeten D.V.D."/>
            <person name="Gould S.B."/>
            <person name="Rensing S.A."/>
        </authorList>
    </citation>
    <scope>NUCLEOTIDE SEQUENCE [LARGE SCALE GENOMIC DNA]</scope>
    <source>
        <strain evidence="8 9">S276</strain>
    </source>
</reference>
<evidence type="ECO:0000256" key="6">
    <source>
        <dbReference type="SAM" id="MobiDB-lite"/>
    </source>
</evidence>
<organism evidence="8 9">
    <name type="scientific">Chara braunii</name>
    <name type="common">Braun's stonewort</name>
    <dbReference type="NCBI Taxonomy" id="69332"/>
    <lineage>
        <taxon>Eukaryota</taxon>
        <taxon>Viridiplantae</taxon>
        <taxon>Streptophyta</taxon>
        <taxon>Charophyceae</taxon>
        <taxon>Charales</taxon>
        <taxon>Characeae</taxon>
        <taxon>Chara</taxon>
    </lineage>
</organism>
<dbReference type="OrthoDB" id="191334at2759"/>
<feature type="compositionally biased region" description="Basic and acidic residues" evidence="6">
    <location>
        <begin position="113"/>
        <end position="122"/>
    </location>
</feature>
<proteinExistence type="predicted"/>
<evidence type="ECO:0000313" key="8">
    <source>
        <dbReference type="EMBL" id="GBG67938.1"/>
    </source>
</evidence>
<keyword evidence="2" id="KW-0328">Glycosyltransferase</keyword>
<feature type="compositionally biased region" description="Basic and acidic residues" evidence="6">
    <location>
        <begin position="170"/>
        <end position="191"/>
    </location>
</feature>
<accession>A0A388KCZ8</accession>
<evidence type="ECO:0000256" key="2">
    <source>
        <dbReference type="ARBA" id="ARBA00022676"/>
    </source>
</evidence>
<dbReference type="OMA" id="DQNPNEA"/>
<evidence type="ECO:0000256" key="4">
    <source>
        <dbReference type="ARBA" id="ARBA00023136"/>
    </source>
</evidence>
<feature type="compositionally biased region" description="Basic and acidic residues" evidence="6">
    <location>
        <begin position="318"/>
        <end position="338"/>
    </location>
</feature>
<dbReference type="Gramene" id="GBG67938">
    <property type="protein sequence ID" value="GBG67938"/>
    <property type="gene ID" value="CBR_g1057"/>
</dbReference>
<dbReference type="GO" id="GO:0016020">
    <property type="term" value="C:membrane"/>
    <property type="evidence" value="ECO:0007669"/>
    <property type="project" value="UniProtKB-SubCell"/>
</dbReference>
<feature type="compositionally biased region" description="Basic and acidic residues" evidence="6">
    <location>
        <begin position="204"/>
        <end position="231"/>
    </location>
</feature>
<dbReference type="AlphaFoldDB" id="A0A388KCZ8"/>
<keyword evidence="5" id="KW-0325">Glycoprotein</keyword>
<keyword evidence="7" id="KW-0812">Transmembrane</keyword>
<evidence type="ECO:0000256" key="1">
    <source>
        <dbReference type="ARBA" id="ARBA00004606"/>
    </source>
</evidence>
<dbReference type="InterPro" id="IPR044174">
    <property type="entry name" value="BC10-like"/>
</dbReference>
<dbReference type="Pfam" id="PF02485">
    <property type="entry name" value="Branch"/>
    <property type="match status" value="1"/>
</dbReference>
<comment type="caution">
    <text evidence="8">The sequence shown here is derived from an EMBL/GenBank/DDBJ whole genome shotgun (WGS) entry which is preliminary data.</text>
</comment>
<feature type="compositionally biased region" description="Basic and acidic residues" evidence="6">
    <location>
        <begin position="279"/>
        <end position="299"/>
    </location>
</feature>
<protein>
    <submittedName>
        <fullName evidence="8">Uncharacterized protein</fullName>
    </submittedName>
</protein>
<feature type="compositionally biased region" description="Basic and acidic residues" evidence="6">
    <location>
        <begin position="240"/>
        <end position="271"/>
    </location>
</feature>
<keyword evidence="7" id="KW-1133">Transmembrane helix</keyword>
<evidence type="ECO:0000256" key="3">
    <source>
        <dbReference type="ARBA" id="ARBA00022679"/>
    </source>
</evidence>